<dbReference type="RefSeq" id="WP_190451780.1">
    <property type="nucleotide sequence ID" value="NZ_JAMPLM010000043.1"/>
</dbReference>
<keyword evidence="3" id="KW-1185">Reference proteome</keyword>
<accession>A0ABV0KRA2</accession>
<sequence length="148" mass="17493">MTYRGIKHRLNLPNDYDIESLVEERGELFRPKVPNERLNEWKTAMQAKITQRPAWIRDLGDETLQLRAVAALSVDDVFRSQFRIHKERNRAEEDVPASKLELIDWGLQHIERLRNADLEAREEAIKRWQLWSVILLSVINIVVTLLKK</sequence>
<feature type="transmembrane region" description="Helical" evidence="1">
    <location>
        <begin position="128"/>
        <end position="146"/>
    </location>
</feature>
<evidence type="ECO:0000256" key="1">
    <source>
        <dbReference type="SAM" id="Phobius"/>
    </source>
</evidence>
<keyword evidence="1" id="KW-0472">Membrane</keyword>
<dbReference type="Proteomes" id="UP001476950">
    <property type="component" value="Unassembled WGS sequence"/>
</dbReference>
<keyword evidence="1" id="KW-0812">Transmembrane</keyword>
<reference evidence="2 3" key="1">
    <citation type="submission" date="2022-04" db="EMBL/GenBank/DDBJ databases">
        <title>Positive selection, recombination, and allopatry shape intraspecific diversity of widespread and dominant cyanobacteria.</title>
        <authorList>
            <person name="Wei J."/>
            <person name="Shu W."/>
            <person name="Hu C."/>
        </authorList>
    </citation>
    <scope>NUCLEOTIDE SEQUENCE [LARGE SCALE GENOMIC DNA]</scope>
    <source>
        <strain evidence="2 3">AS-A4</strain>
    </source>
</reference>
<proteinExistence type="predicted"/>
<name>A0ABV0KRA2_9CYAN</name>
<gene>
    <name evidence="2" type="ORF">NDI38_25680</name>
</gene>
<evidence type="ECO:0000313" key="3">
    <source>
        <dbReference type="Proteomes" id="UP001476950"/>
    </source>
</evidence>
<protein>
    <submittedName>
        <fullName evidence="2">Uncharacterized protein</fullName>
    </submittedName>
</protein>
<keyword evidence="1" id="KW-1133">Transmembrane helix</keyword>
<organism evidence="2 3">
    <name type="scientific">Stenomitos frigidus AS-A4</name>
    <dbReference type="NCBI Taxonomy" id="2933935"/>
    <lineage>
        <taxon>Bacteria</taxon>
        <taxon>Bacillati</taxon>
        <taxon>Cyanobacteriota</taxon>
        <taxon>Cyanophyceae</taxon>
        <taxon>Leptolyngbyales</taxon>
        <taxon>Leptolyngbyaceae</taxon>
        <taxon>Stenomitos</taxon>
    </lineage>
</organism>
<comment type="caution">
    <text evidence="2">The sequence shown here is derived from an EMBL/GenBank/DDBJ whole genome shotgun (WGS) entry which is preliminary data.</text>
</comment>
<dbReference type="EMBL" id="JAMPLM010000043">
    <property type="protein sequence ID" value="MEP1061766.1"/>
    <property type="molecule type" value="Genomic_DNA"/>
</dbReference>
<evidence type="ECO:0000313" key="2">
    <source>
        <dbReference type="EMBL" id="MEP1061766.1"/>
    </source>
</evidence>